<feature type="compositionally biased region" description="Low complexity" evidence="2">
    <location>
        <begin position="182"/>
        <end position="203"/>
    </location>
</feature>
<dbReference type="Gene3D" id="2.60.120.590">
    <property type="entry name" value="Alpha-ketoglutarate-dependent dioxygenase AlkB-like"/>
    <property type="match status" value="1"/>
</dbReference>
<dbReference type="SUPFAM" id="SSF51197">
    <property type="entry name" value="Clavaminate synthase-like"/>
    <property type="match status" value="1"/>
</dbReference>
<dbReference type="PANTHER" id="PTHR31573:SF4">
    <property type="entry name" value="FE2OG DIOXYGENASE DOMAIN-CONTAINING PROTEIN"/>
    <property type="match status" value="1"/>
</dbReference>
<dbReference type="EMBL" id="VDMD01000001">
    <property type="protein sequence ID" value="TRM69524.1"/>
    <property type="molecule type" value="Genomic_DNA"/>
</dbReference>
<dbReference type="GO" id="GO:0008198">
    <property type="term" value="F:ferrous iron binding"/>
    <property type="evidence" value="ECO:0007669"/>
    <property type="project" value="TreeGrafter"/>
</dbReference>
<dbReference type="GO" id="GO:0051747">
    <property type="term" value="F:cytosine C-5 DNA demethylase activity"/>
    <property type="evidence" value="ECO:0007669"/>
    <property type="project" value="TreeGrafter"/>
</dbReference>
<accession>A0A550CXK3</accession>
<evidence type="ECO:0000256" key="1">
    <source>
        <dbReference type="PIRSR" id="PIRSR632852-1"/>
    </source>
</evidence>
<proteinExistence type="predicted"/>
<reference evidence="4 5" key="1">
    <citation type="journal article" date="2019" name="New Phytol.">
        <title>Comparative genomics reveals unique wood-decay strategies and fruiting body development in the Schizophyllaceae.</title>
        <authorList>
            <person name="Almasi E."/>
            <person name="Sahu N."/>
            <person name="Krizsan K."/>
            <person name="Balint B."/>
            <person name="Kovacs G.M."/>
            <person name="Kiss B."/>
            <person name="Cseklye J."/>
            <person name="Drula E."/>
            <person name="Henrissat B."/>
            <person name="Nagy I."/>
            <person name="Chovatia M."/>
            <person name="Adam C."/>
            <person name="LaButti K."/>
            <person name="Lipzen A."/>
            <person name="Riley R."/>
            <person name="Grigoriev I.V."/>
            <person name="Nagy L.G."/>
        </authorList>
    </citation>
    <scope>NUCLEOTIDE SEQUENCE [LARGE SCALE GENOMIC DNA]</scope>
    <source>
        <strain evidence="4 5">NL-1724</strain>
    </source>
</reference>
<dbReference type="InterPro" id="IPR032852">
    <property type="entry name" value="ALKBH2"/>
</dbReference>
<organism evidence="4 5">
    <name type="scientific">Schizophyllum amplum</name>
    <dbReference type="NCBI Taxonomy" id="97359"/>
    <lineage>
        <taxon>Eukaryota</taxon>
        <taxon>Fungi</taxon>
        <taxon>Dikarya</taxon>
        <taxon>Basidiomycota</taxon>
        <taxon>Agaricomycotina</taxon>
        <taxon>Agaricomycetes</taxon>
        <taxon>Agaricomycetidae</taxon>
        <taxon>Agaricales</taxon>
        <taxon>Schizophyllaceae</taxon>
        <taxon>Schizophyllum</taxon>
    </lineage>
</organism>
<dbReference type="OrthoDB" id="2163491at2759"/>
<dbReference type="STRING" id="97359.A0A550CXK3"/>
<dbReference type="GO" id="GO:0035516">
    <property type="term" value="F:broad specificity oxidative DNA demethylase activity"/>
    <property type="evidence" value="ECO:0007669"/>
    <property type="project" value="TreeGrafter"/>
</dbReference>
<feature type="domain" description="Alpha-ketoglutarate-dependent dioxygenase AlkB-like" evidence="3">
    <location>
        <begin position="847"/>
        <end position="976"/>
    </location>
</feature>
<dbReference type="Proteomes" id="UP000320762">
    <property type="component" value="Unassembled WGS sequence"/>
</dbReference>
<feature type="binding site" evidence="1">
    <location>
        <position position="913"/>
    </location>
    <ligand>
        <name>2-oxoglutarate</name>
        <dbReference type="ChEBI" id="CHEBI:16810"/>
    </ligand>
</feature>
<protein>
    <recommendedName>
        <fullName evidence="3">Alpha-ketoglutarate-dependent dioxygenase AlkB-like domain-containing protein</fullName>
    </recommendedName>
</protein>
<dbReference type="PANTHER" id="PTHR31573">
    <property type="entry name" value="ALPHA-KETOGLUTARATE-DEPENDENT DIOXYGENASE ALKB HOMOLOG 2"/>
    <property type="match status" value="1"/>
</dbReference>
<dbReference type="Pfam" id="PF13532">
    <property type="entry name" value="2OG-FeII_Oxy_2"/>
    <property type="match status" value="1"/>
</dbReference>
<evidence type="ECO:0000256" key="2">
    <source>
        <dbReference type="SAM" id="MobiDB-lite"/>
    </source>
</evidence>
<feature type="region of interest" description="Disordered" evidence="2">
    <location>
        <begin position="147"/>
        <end position="252"/>
    </location>
</feature>
<feature type="compositionally biased region" description="Basic residues" evidence="2">
    <location>
        <begin position="220"/>
        <end position="234"/>
    </location>
</feature>
<keyword evidence="5" id="KW-1185">Reference proteome</keyword>
<feature type="binding site" evidence="1">
    <location>
        <position position="904"/>
    </location>
    <ligand>
        <name>2-oxoglutarate</name>
        <dbReference type="ChEBI" id="CHEBI:16810"/>
    </ligand>
</feature>
<dbReference type="InterPro" id="IPR037151">
    <property type="entry name" value="AlkB-like_sf"/>
</dbReference>
<dbReference type="GO" id="GO:0006307">
    <property type="term" value="P:DNA alkylation repair"/>
    <property type="evidence" value="ECO:0007669"/>
    <property type="project" value="TreeGrafter"/>
</dbReference>
<name>A0A550CXK3_9AGAR</name>
<comment type="caution">
    <text evidence="4">The sequence shown here is derived from an EMBL/GenBank/DDBJ whole genome shotgun (WGS) entry which is preliminary data.</text>
</comment>
<evidence type="ECO:0000313" key="5">
    <source>
        <dbReference type="Proteomes" id="UP000320762"/>
    </source>
</evidence>
<evidence type="ECO:0000313" key="4">
    <source>
        <dbReference type="EMBL" id="TRM69524.1"/>
    </source>
</evidence>
<gene>
    <name evidence="4" type="ORF">BD626DRAFT_563265</name>
</gene>
<dbReference type="AlphaFoldDB" id="A0A550CXK3"/>
<evidence type="ECO:0000259" key="3">
    <source>
        <dbReference type="Pfam" id="PF13532"/>
    </source>
</evidence>
<feature type="compositionally biased region" description="Basic residues" evidence="2">
    <location>
        <begin position="153"/>
        <end position="171"/>
    </location>
</feature>
<sequence>MSDNERVPTPRCVADETLLHGILGTTIKQHIREDHLSSTRCKRQDRPKVENEARLKLQEKSRKLAGARTACLEWTQMAFDGEEPRFEEPSTTQWGVFIEFYSKCQLETDRHAMDYLNKERGKRGMTTTVSGHDTADDALARASYIKNLPPVKTTKRRRLTNGKASGRKAKQVKTEDEPNERPLSPLSPLTTCSSLSPLSSPTLPKKELSPKPSTFAARWGRTRKSARKRASAKGHKSETEIYPSVSSTVEVDEQPVPHSVRYVTPAPGMNVDESASSGRRISLELEGDDPPSSPEIPLAKLHIDHLQDAAMDDATLPLEDNTAKEGPGISVDALLVKPEPELGDVEMRLVTLEDMALLSAPAASYVPRPVLASPHPKANDTAPILKLRLARKPAIWAQTRQEVCESFPWFRSFQGGVYSNDNVDTSSAGILPNETDSSWAGNSSYLTGNGGKAESLTMQDGRMVVVPAQDQSEKDISVRALLNTYMERRPLVLLVDDNYRLFPYDLRPHGVVYAVLGLYFIKHAWAERQPAGPSNPLGTVVRFKFAFQWCEGQEAPWWASPPSSCDASIVEPVPAHDTPSEQSAVDCVRRRSKAPKKKIHAFVDITRSYRQSELSHRCPTCGEASALVYRSRMCLFPHCSAFWLIDGVHAVVPEALEINPDFLKLDDPCVLPLGLRDVRPPPPVNLDLLCTPSVTTTQPFTQGWHCKQCGRLSCRTYWQKWDCPACDAPPVMVNPLIRDAKDLKAMSTQRVKMNWMHSHVLEGSGIKRLPMRPFADERGAIIGNYQAFELPDGVGTIYHIKSTSLLALQEAQDVFKRYQLDASNGSLNFQRLPLRSHKLRGACLAHYFSHNTGKPYHYVGGGANTVPWEAASQAVLGARELMHKRLRQALGRQEVFNEVLSAAYMESQKMAFHSDAEAGLGPLVAGLSLGAPAFMHFRRVPKKQEQIDGHKGVLLSFKLEHGDVLVMDGTEIQRRYQ</sequence>
<dbReference type="InterPro" id="IPR027450">
    <property type="entry name" value="AlkB-like"/>
</dbReference>